<dbReference type="GO" id="GO:0008017">
    <property type="term" value="F:microtubule binding"/>
    <property type="evidence" value="ECO:0007669"/>
    <property type="project" value="InterPro"/>
</dbReference>
<dbReference type="InterPro" id="IPR036961">
    <property type="entry name" value="Kinesin_motor_dom_sf"/>
</dbReference>
<evidence type="ECO:0000256" key="4">
    <source>
        <dbReference type="ARBA" id="ARBA00022741"/>
    </source>
</evidence>
<evidence type="ECO:0000313" key="15">
    <source>
        <dbReference type="EMBL" id="EGR27722.1"/>
    </source>
</evidence>
<dbReference type="GO" id="GO:0003777">
    <property type="term" value="F:microtubule motor activity"/>
    <property type="evidence" value="ECO:0007669"/>
    <property type="project" value="InterPro"/>
</dbReference>
<evidence type="ECO:0000256" key="9">
    <source>
        <dbReference type="ARBA" id="ARBA00034488"/>
    </source>
</evidence>
<dbReference type="STRING" id="857967.G0R475"/>
<organism evidence="15 16">
    <name type="scientific">Ichthyophthirius multifiliis</name>
    <name type="common">White spot disease agent</name>
    <name type="synonym">Ich</name>
    <dbReference type="NCBI Taxonomy" id="5932"/>
    <lineage>
        <taxon>Eukaryota</taxon>
        <taxon>Sar</taxon>
        <taxon>Alveolata</taxon>
        <taxon>Ciliophora</taxon>
        <taxon>Intramacronucleata</taxon>
        <taxon>Oligohymenophorea</taxon>
        <taxon>Hymenostomatida</taxon>
        <taxon>Ophryoglenina</taxon>
        <taxon>Ichthyophthirius</taxon>
    </lineage>
</organism>
<dbReference type="GO" id="GO:0005524">
    <property type="term" value="F:ATP binding"/>
    <property type="evidence" value="ECO:0007669"/>
    <property type="project" value="UniProtKB-UniRule"/>
</dbReference>
<evidence type="ECO:0000256" key="2">
    <source>
        <dbReference type="ARBA" id="ARBA00022490"/>
    </source>
</evidence>
<dbReference type="InterPro" id="IPR001752">
    <property type="entry name" value="Kinesin_motor_dom"/>
</dbReference>
<dbReference type="Proteomes" id="UP000008983">
    <property type="component" value="Unassembled WGS sequence"/>
</dbReference>
<dbReference type="PANTHER" id="PTHR37739">
    <property type="entry name" value="KINESIN-LIKE PROTEIN KIN-12D"/>
    <property type="match status" value="1"/>
</dbReference>
<feature type="domain" description="Kinesin motor" evidence="14">
    <location>
        <begin position="52"/>
        <end position="390"/>
    </location>
</feature>
<dbReference type="GO" id="GO:0007010">
    <property type="term" value="P:cytoskeleton organization"/>
    <property type="evidence" value="ECO:0007669"/>
    <property type="project" value="UniProtKB-ARBA"/>
</dbReference>
<evidence type="ECO:0000259" key="14">
    <source>
        <dbReference type="PROSITE" id="PS50067"/>
    </source>
</evidence>
<dbReference type="InParanoid" id="G0R475"/>
<evidence type="ECO:0000256" key="1">
    <source>
        <dbReference type="ARBA" id="ARBA00004245"/>
    </source>
</evidence>
<keyword evidence="3 12" id="KW-0493">Microtubule</keyword>
<evidence type="ECO:0000256" key="3">
    <source>
        <dbReference type="ARBA" id="ARBA00022701"/>
    </source>
</evidence>
<comment type="similarity">
    <text evidence="10">Belongs to the TRAFAC class myosin-kinesin ATPase superfamily. Kinesin family. KIN-5/BimC subfamily.</text>
</comment>
<dbReference type="PROSITE" id="PS00411">
    <property type="entry name" value="KINESIN_MOTOR_1"/>
    <property type="match status" value="1"/>
</dbReference>
<keyword evidence="16" id="KW-1185">Reference proteome</keyword>
<gene>
    <name evidence="15" type="ORF">IMG5_190170</name>
</gene>
<dbReference type="PANTHER" id="PTHR37739:SF8">
    <property type="entry name" value="KINESIN-LIKE PROTEIN KIN-12D"/>
    <property type="match status" value="1"/>
</dbReference>
<feature type="binding site" evidence="11">
    <location>
        <begin position="137"/>
        <end position="144"/>
    </location>
    <ligand>
        <name>ATP</name>
        <dbReference type="ChEBI" id="CHEBI:30616"/>
    </ligand>
</feature>
<dbReference type="InterPro" id="IPR044986">
    <property type="entry name" value="KIF15/KIN-12"/>
</dbReference>
<dbReference type="EMBL" id="GL984329">
    <property type="protein sequence ID" value="EGR27722.1"/>
    <property type="molecule type" value="Genomic_DNA"/>
</dbReference>
<dbReference type="OMA" id="ICYKLRY"/>
<comment type="subcellular location">
    <subcellularLocation>
        <location evidence="1">Cytoplasm</location>
        <location evidence="1">Cytoskeleton</location>
    </subcellularLocation>
</comment>
<dbReference type="FunFam" id="3.40.850.10:FF:000019">
    <property type="entry name" value="Kinesin-like protein KIN-5D"/>
    <property type="match status" value="1"/>
</dbReference>
<keyword evidence="5 11" id="KW-0067">ATP-binding</keyword>
<evidence type="ECO:0000256" key="8">
    <source>
        <dbReference type="ARBA" id="ARBA00023212"/>
    </source>
</evidence>
<dbReference type="SMART" id="SM00129">
    <property type="entry name" value="KISc"/>
    <property type="match status" value="1"/>
</dbReference>
<keyword evidence="8" id="KW-0206">Cytoskeleton</keyword>
<evidence type="ECO:0000256" key="11">
    <source>
        <dbReference type="PROSITE-ProRule" id="PRU00283"/>
    </source>
</evidence>
<dbReference type="eggNOG" id="ENOG502QR1R">
    <property type="taxonomic scope" value="Eukaryota"/>
</dbReference>
<sequence length="430" mass="49596">MFFYQKNNQINYVQQYQKKKQQTQFLFKKKIQIYQNLNIKNKMQDQPSEKQSIQVTIRVRPLNKNEKQESQQTCIKFNQQQPNSIQLETSSQSNLKTFQFDYIAHQYTTQQEIFQKIALPAVDNCFEGYNACIFAYGQTGAGKTFTITGSSDLEQVLETENRGLLPRVLENIFVRINNQKSQKNVEYLVKCSYLEIYNEHIIDLLSNNQTSLQLREDLKKGVFVENLTEQITRTLSNAIEVLKKGGKNRHIGFTSMNRESSRSHTVFSIILESKSVQEGITQLRFSHFNLVDLAGSERTKQGNIKGERLREGCNINRSLSILGNVINSLVEIDGGKSRHIHYRDSKLTFFLKDCIGGNSKTRFIANISPFSGAFQETVSTLKFAQRVKLIKNKVQINEDNSGNAECLNNQIKKLKLENLQFKQMILQKEI</sequence>
<evidence type="ECO:0000313" key="16">
    <source>
        <dbReference type="Proteomes" id="UP000008983"/>
    </source>
</evidence>
<evidence type="ECO:0000256" key="12">
    <source>
        <dbReference type="RuleBase" id="RU000394"/>
    </source>
</evidence>
<reference evidence="15 16" key="1">
    <citation type="submission" date="2011-07" db="EMBL/GenBank/DDBJ databases">
        <authorList>
            <person name="Coyne R."/>
            <person name="Brami D."/>
            <person name="Johnson J."/>
            <person name="Hostetler J."/>
            <person name="Hannick L."/>
            <person name="Clark T."/>
            <person name="Cassidy-Hanley D."/>
            <person name="Inman J."/>
        </authorList>
    </citation>
    <scope>NUCLEOTIDE SEQUENCE [LARGE SCALE GENOMIC DNA]</scope>
    <source>
        <strain evidence="15 16">G5</strain>
    </source>
</reference>
<keyword evidence="7 11" id="KW-0505">Motor protein</keyword>
<dbReference type="PROSITE" id="PS50067">
    <property type="entry name" value="KINESIN_MOTOR_2"/>
    <property type="match status" value="1"/>
</dbReference>
<name>G0R475_ICHMU</name>
<accession>G0R475</accession>
<dbReference type="AlphaFoldDB" id="G0R475"/>
<dbReference type="PRINTS" id="PR00380">
    <property type="entry name" value="KINESINHEAVY"/>
</dbReference>
<comment type="similarity">
    <text evidence="9">Belongs to the TRAFAC class myosin-kinesin ATPase superfamily. Kinesin family. KIN-12 subfamily.</text>
</comment>
<evidence type="ECO:0000256" key="6">
    <source>
        <dbReference type="ARBA" id="ARBA00023054"/>
    </source>
</evidence>
<evidence type="ECO:0000256" key="5">
    <source>
        <dbReference type="ARBA" id="ARBA00022840"/>
    </source>
</evidence>
<evidence type="ECO:0000256" key="10">
    <source>
        <dbReference type="ARBA" id="ARBA00034704"/>
    </source>
</evidence>
<evidence type="ECO:0000256" key="7">
    <source>
        <dbReference type="ARBA" id="ARBA00023175"/>
    </source>
</evidence>
<evidence type="ECO:0000256" key="13">
    <source>
        <dbReference type="SAM" id="Coils"/>
    </source>
</evidence>
<dbReference type="RefSeq" id="XP_004025174.1">
    <property type="nucleotide sequence ID" value="XM_004025125.1"/>
</dbReference>
<keyword evidence="2" id="KW-0963">Cytoplasm</keyword>
<dbReference type="GO" id="GO:0005874">
    <property type="term" value="C:microtubule"/>
    <property type="evidence" value="ECO:0007669"/>
    <property type="project" value="UniProtKB-KW"/>
</dbReference>
<proteinExistence type="inferred from homology"/>
<feature type="non-terminal residue" evidence="15">
    <location>
        <position position="430"/>
    </location>
</feature>
<protein>
    <recommendedName>
        <fullName evidence="12">Kinesin-like protein</fullName>
    </recommendedName>
</protein>
<keyword evidence="4 11" id="KW-0547">Nucleotide-binding</keyword>
<dbReference type="Pfam" id="PF00225">
    <property type="entry name" value="Kinesin"/>
    <property type="match status" value="1"/>
</dbReference>
<feature type="coiled-coil region" evidence="13">
    <location>
        <begin position="397"/>
        <end position="424"/>
    </location>
</feature>
<dbReference type="GeneID" id="14903818"/>
<dbReference type="Gene3D" id="3.40.850.10">
    <property type="entry name" value="Kinesin motor domain"/>
    <property type="match status" value="1"/>
</dbReference>
<dbReference type="OrthoDB" id="3176171at2759"/>
<dbReference type="InterPro" id="IPR027417">
    <property type="entry name" value="P-loop_NTPase"/>
</dbReference>
<keyword evidence="6 13" id="KW-0175">Coiled coil</keyword>
<dbReference type="InterPro" id="IPR019821">
    <property type="entry name" value="Kinesin_motor_CS"/>
</dbReference>
<dbReference type="SUPFAM" id="SSF52540">
    <property type="entry name" value="P-loop containing nucleoside triphosphate hydrolases"/>
    <property type="match status" value="1"/>
</dbReference>
<dbReference type="GO" id="GO:0007018">
    <property type="term" value="P:microtubule-based movement"/>
    <property type="evidence" value="ECO:0007669"/>
    <property type="project" value="InterPro"/>
</dbReference>